<proteinExistence type="predicted"/>
<name>A0ABQ4GJB9_9ACTN</name>
<sequence length="366" mass="38838">MDGVAAQMRVWETRLAPWTLPVVAWCAAAFPAVLPQAQPYARLAAIAIGLMAAVAAWKASTWALLGLATAGALFMPPALLLGVASYLAATTLRRPSVLPGYVVVASAVAVVPQPGEDLTSALGGAPSLVWLPLAVGLWADARRQVVAGLRERAQRLEREQTARAEQARAHERARIARDMHDIVAHRVSLMVLRAGALEVNAPDDKTAQEAELIRTTGKEALAQLRTALGILGKEGEGFHPQPTLADLDSLLEQSRSAGVPVEMREEGTTGPLPVLPQHTAYLVVREALTNIHKHAGPTATRVTLRHLPAALEVTVRNAPPVRPVPSLPGSGLGLIGLRERVELLGGEFTARAGDDGGFVVWARLPK</sequence>
<keyword evidence="9" id="KW-0472">Membrane</keyword>
<keyword evidence="5" id="KW-0547">Nucleotide-binding</keyword>
<dbReference type="Pfam" id="PF07730">
    <property type="entry name" value="HisKA_3"/>
    <property type="match status" value="1"/>
</dbReference>
<dbReference type="PANTHER" id="PTHR24421">
    <property type="entry name" value="NITRATE/NITRITE SENSOR PROTEIN NARX-RELATED"/>
    <property type="match status" value="1"/>
</dbReference>
<keyword evidence="13" id="KW-1185">Reference proteome</keyword>
<feature type="domain" description="Histidine kinase/HSP90-like ATPase" evidence="10">
    <location>
        <begin position="280"/>
        <end position="365"/>
    </location>
</feature>
<comment type="catalytic activity">
    <reaction evidence="1">
        <text>ATP + protein L-histidine = ADP + protein N-phospho-L-histidine.</text>
        <dbReference type="EC" id="2.7.13.3"/>
    </reaction>
</comment>
<organism evidence="12 13">
    <name type="scientific">Microbispora siamensis</name>
    <dbReference type="NCBI Taxonomy" id="564413"/>
    <lineage>
        <taxon>Bacteria</taxon>
        <taxon>Bacillati</taxon>
        <taxon>Actinomycetota</taxon>
        <taxon>Actinomycetes</taxon>
        <taxon>Streptosporangiales</taxon>
        <taxon>Streptosporangiaceae</taxon>
        <taxon>Microbispora</taxon>
    </lineage>
</organism>
<dbReference type="Proteomes" id="UP000660454">
    <property type="component" value="Unassembled WGS sequence"/>
</dbReference>
<feature type="transmembrane region" description="Helical" evidence="9">
    <location>
        <begin position="15"/>
        <end position="33"/>
    </location>
</feature>
<keyword evidence="4" id="KW-0808">Transferase</keyword>
<evidence type="ECO:0000256" key="3">
    <source>
        <dbReference type="ARBA" id="ARBA00022553"/>
    </source>
</evidence>
<evidence type="ECO:0000256" key="5">
    <source>
        <dbReference type="ARBA" id="ARBA00022741"/>
    </source>
</evidence>
<keyword evidence="8" id="KW-0902">Two-component regulatory system</keyword>
<keyword evidence="9" id="KW-0812">Transmembrane</keyword>
<dbReference type="Gene3D" id="3.30.565.10">
    <property type="entry name" value="Histidine kinase-like ATPase, C-terminal domain"/>
    <property type="match status" value="1"/>
</dbReference>
<keyword evidence="6" id="KW-0418">Kinase</keyword>
<dbReference type="PANTHER" id="PTHR24421:SF10">
    <property type="entry name" value="NITRATE_NITRITE SENSOR PROTEIN NARQ"/>
    <property type="match status" value="1"/>
</dbReference>
<dbReference type="EC" id="2.7.13.3" evidence="2"/>
<evidence type="ECO:0000256" key="9">
    <source>
        <dbReference type="SAM" id="Phobius"/>
    </source>
</evidence>
<reference evidence="12 13" key="1">
    <citation type="submission" date="2021-01" db="EMBL/GenBank/DDBJ databases">
        <title>Whole genome shotgun sequence of Microbispora siamensis NBRC 104113.</title>
        <authorList>
            <person name="Komaki H."/>
            <person name="Tamura T."/>
        </authorList>
    </citation>
    <scope>NUCLEOTIDE SEQUENCE [LARGE SCALE GENOMIC DNA]</scope>
    <source>
        <strain evidence="12 13">NBRC 104113</strain>
    </source>
</reference>
<evidence type="ECO:0000256" key="1">
    <source>
        <dbReference type="ARBA" id="ARBA00000085"/>
    </source>
</evidence>
<dbReference type="Gene3D" id="1.20.5.1930">
    <property type="match status" value="1"/>
</dbReference>
<gene>
    <name evidence="12" type="ORF">Msi02_22860</name>
</gene>
<dbReference type="InterPro" id="IPR050482">
    <property type="entry name" value="Sensor_HK_TwoCompSys"/>
</dbReference>
<keyword evidence="9" id="KW-1133">Transmembrane helix</keyword>
<evidence type="ECO:0000256" key="4">
    <source>
        <dbReference type="ARBA" id="ARBA00022679"/>
    </source>
</evidence>
<dbReference type="SUPFAM" id="SSF55874">
    <property type="entry name" value="ATPase domain of HSP90 chaperone/DNA topoisomerase II/histidine kinase"/>
    <property type="match status" value="1"/>
</dbReference>
<evidence type="ECO:0000313" key="12">
    <source>
        <dbReference type="EMBL" id="GIH61469.1"/>
    </source>
</evidence>
<feature type="transmembrane region" description="Helical" evidence="9">
    <location>
        <begin position="40"/>
        <end position="57"/>
    </location>
</feature>
<dbReference type="CDD" id="cd16917">
    <property type="entry name" value="HATPase_UhpB-NarQ-NarX-like"/>
    <property type="match status" value="1"/>
</dbReference>
<dbReference type="InterPro" id="IPR011712">
    <property type="entry name" value="Sig_transdc_His_kin_sub3_dim/P"/>
</dbReference>
<dbReference type="EMBL" id="BOOF01000010">
    <property type="protein sequence ID" value="GIH61469.1"/>
    <property type="molecule type" value="Genomic_DNA"/>
</dbReference>
<keyword evidence="3" id="KW-0597">Phosphoprotein</keyword>
<evidence type="ECO:0000259" key="11">
    <source>
        <dbReference type="Pfam" id="PF07730"/>
    </source>
</evidence>
<dbReference type="RefSeq" id="WP_239108303.1">
    <property type="nucleotide sequence ID" value="NZ_BOOF01000010.1"/>
</dbReference>
<feature type="domain" description="Signal transduction histidine kinase subgroup 3 dimerisation and phosphoacceptor" evidence="11">
    <location>
        <begin position="171"/>
        <end position="231"/>
    </location>
</feature>
<evidence type="ECO:0000313" key="13">
    <source>
        <dbReference type="Proteomes" id="UP000660454"/>
    </source>
</evidence>
<feature type="transmembrane region" description="Helical" evidence="9">
    <location>
        <begin position="63"/>
        <end position="89"/>
    </location>
</feature>
<evidence type="ECO:0000256" key="8">
    <source>
        <dbReference type="ARBA" id="ARBA00023012"/>
    </source>
</evidence>
<dbReference type="InterPro" id="IPR003594">
    <property type="entry name" value="HATPase_dom"/>
</dbReference>
<evidence type="ECO:0000256" key="7">
    <source>
        <dbReference type="ARBA" id="ARBA00022840"/>
    </source>
</evidence>
<evidence type="ECO:0000256" key="6">
    <source>
        <dbReference type="ARBA" id="ARBA00022777"/>
    </source>
</evidence>
<dbReference type="InterPro" id="IPR036890">
    <property type="entry name" value="HATPase_C_sf"/>
</dbReference>
<keyword evidence="7" id="KW-0067">ATP-binding</keyword>
<protein>
    <recommendedName>
        <fullName evidence="2">histidine kinase</fullName>
        <ecNumber evidence="2">2.7.13.3</ecNumber>
    </recommendedName>
</protein>
<dbReference type="Pfam" id="PF02518">
    <property type="entry name" value="HATPase_c"/>
    <property type="match status" value="1"/>
</dbReference>
<comment type="caution">
    <text evidence="12">The sequence shown here is derived from an EMBL/GenBank/DDBJ whole genome shotgun (WGS) entry which is preliminary data.</text>
</comment>
<evidence type="ECO:0000256" key="2">
    <source>
        <dbReference type="ARBA" id="ARBA00012438"/>
    </source>
</evidence>
<evidence type="ECO:0000259" key="10">
    <source>
        <dbReference type="Pfam" id="PF02518"/>
    </source>
</evidence>
<accession>A0ABQ4GJB9</accession>